<proteinExistence type="predicted"/>
<evidence type="ECO:0000313" key="1">
    <source>
        <dbReference type="EMBL" id="MCW3170763.1"/>
    </source>
</evidence>
<sequence length="78" mass="9471">MNYQQALERTLRLKNFAQEFNLSDSVRYIVVPKNQNEMTKFLDNNFTFNDDQDFEKCIQFSSDNDFQVYRLELTEKDE</sequence>
<keyword evidence="2" id="KW-1185">Reference proteome</keyword>
<organism evidence="1 2">
    <name type="scientific">Chryseobacterium kimseyorum</name>
    <dbReference type="NCBI Taxonomy" id="2984028"/>
    <lineage>
        <taxon>Bacteria</taxon>
        <taxon>Pseudomonadati</taxon>
        <taxon>Bacteroidota</taxon>
        <taxon>Flavobacteriia</taxon>
        <taxon>Flavobacteriales</taxon>
        <taxon>Weeksellaceae</taxon>
        <taxon>Chryseobacterium group</taxon>
        <taxon>Chryseobacterium</taxon>
    </lineage>
</organism>
<comment type="caution">
    <text evidence="1">The sequence shown here is derived from an EMBL/GenBank/DDBJ whole genome shotgun (WGS) entry which is preliminary data.</text>
</comment>
<name>A0ABT3I409_9FLAO</name>
<dbReference type="Proteomes" id="UP001163731">
    <property type="component" value="Unassembled WGS sequence"/>
</dbReference>
<gene>
    <name evidence="1" type="ORF">OMO38_19710</name>
</gene>
<accession>A0ABT3I409</accession>
<dbReference type="EMBL" id="JAPDHW010000028">
    <property type="protein sequence ID" value="MCW3170763.1"/>
    <property type="molecule type" value="Genomic_DNA"/>
</dbReference>
<protein>
    <submittedName>
        <fullName evidence="1">Uncharacterized protein</fullName>
    </submittedName>
</protein>
<evidence type="ECO:0000313" key="2">
    <source>
        <dbReference type="Proteomes" id="UP001163731"/>
    </source>
</evidence>
<dbReference type="RefSeq" id="WP_264751892.1">
    <property type="nucleotide sequence ID" value="NZ_JAPDHW010000028.1"/>
</dbReference>
<reference evidence="1" key="1">
    <citation type="submission" date="2022-10" db="EMBL/GenBank/DDBJ databases">
        <title>Chryseobacterium babae sp. nov. isolated from the gut of the beetle Oryctes rhinoceros, and Chryseobacterium kimseyorum sp. nov., isolated from a stick insect rearing cage.</title>
        <authorList>
            <person name="Shelomi M."/>
            <person name="Han C.-J."/>
            <person name="Chen W.-M."/>
            <person name="Chen H.-K."/>
            <person name="Liaw S.-J."/>
            <person name="Muhle E."/>
            <person name="Clermont D."/>
        </authorList>
    </citation>
    <scope>NUCLEOTIDE SEQUENCE</scope>
    <source>
        <strain evidence="1">09-1422</strain>
    </source>
</reference>